<protein>
    <recommendedName>
        <fullName evidence="4">CNNM transmembrane domain-containing protein</fullName>
    </recommendedName>
</protein>
<feature type="transmembrane region" description="Helical" evidence="3">
    <location>
        <begin position="210"/>
        <end position="230"/>
    </location>
</feature>
<dbReference type="PANTHER" id="PTHR12064">
    <property type="entry name" value="METAL TRANSPORTER CNNM"/>
    <property type="match status" value="1"/>
</dbReference>
<dbReference type="RefSeq" id="XP_037152245.1">
    <property type="nucleotide sequence ID" value="XM_037291883.1"/>
</dbReference>
<name>A0A8H6CG69_9LECA</name>
<reference evidence="5 6" key="1">
    <citation type="journal article" date="2020" name="Genomics">
        <title>Complete, high-quality genomes from long-read metagenomic sequencing of two wolf lichen thalli reveals enigmatic genome architecture.</title>
        <authorList>
            <person name="McKenzie S.K."/>
            <person name="Walston R.F."/>
            <person name="Allen J.L."/>
        </authorList>
    </citation>
    <scope>NUCLEOTIDE SEQUENCE [LARGE SCALE GENOMIC DNA]</scope>
    <source>
        <strain evidence="5">WasteWater1</strain>
    </source>
</reference>
<feature type="domain" description="CNNM transmembrane" evidence="4">
    <location>
        <begin position="95"/>
        <end position="263"/>
    </location>
</feature>
<dbReference type="Pfam" id="PF01595">
    <property type="entry name" value="CNNM"/>
    <property type="match status" value="1"/>
</dbReference>
<feature type="region of interest" description="Disordered" evidence="2">
    <location>
        <begin position="456"/>
        <end position="477"/>
    </location>
</feature>
<feature type="compositionally biased region" description="Polar residues" evidence="2">
    <location>
        <begin position="331"/>
        <end position="345"/>
    </location>
</feature>
<proteinExistence type="predicted"/>
<evidence type="ECO:0000313" key="5">
    <source>
        <dbReference type="EMBL" id="KAF6222899.1"/>
    </source>
</evidence>
<organism evidence="5 6">
    <name type="scientific">Letharia lupina</name>
    <dbReference type="NCBI Taxonomy" id="560253"/>
    <lineage>
        <taxon>Eukaryota</taxon>
        <taxon>Fungi</taxon>
        <taxon>Dikarya</taxon>
        <taxon>Ascomycota</taxon>
        <taxon>Pezizomycotina</taxon>
        <taxon>Lecanoromycetes</taxon>
        <taxon>OSLEUM clade</taxon>
        <taxon>Lecanoromycetidae</taxon>
        <taxon>Lecanorales</taxon>
        <taxon>Lecanorineae</taxon>
        <taxon>Parmeliaceae</taxon>
        <taxon>Letharia</taxon>
    </lineage>
</organism>
<feature type="transmembrane region" description="Helical" evidence="3">
    <location>
        <begin position="88"/>
        <end position="110"/>
    </location>
</feature>
<dbReference type="GeneID" id="59329368"/>
<keyword evidence="3" id="KW-0812">Transmembrane</keyword>
<dbReference type="InterPro" id="IPR002550">
    <property type="entry name" value="CNNM"/>
</dbReference>
<gene>
    <name evidence="5" type="ORF">HO133_000950</name>
</gene>
<feature type="transmembrane region" description="Helical" evidence="3">
    <location>
        <begin position="147"/>
        <end position="167"/>
    </location>
</feature>
<evidence type="ECO:0000256" key="2">
    <source>
        <dbReference type="SAM" id="MobiDB-lite"/>
    </source>
</evidence>
<keyword evidence="3" id="KW-1133">Transmembrane helix</keyword>
<comment type="caution">
    <text evidence="5">The sequence shown here is derived from an EMBL/GenBank/DDBJ whole genome shotgun (WGS) entry which is preliminary data.</text>
</comment>
<accession>A0A8H6CG69</accession>
<dbReference type="Proteomes" id="UP000593566">
    <property type="component" value="Unassembled WGS sequence"/>
</dbReference>
<dbReference type="GO" id="GO:0010960">
    <property type="term" value="P:magnesium ion homeostasis"/>
    <property type="evidence" value="ECO:0007669"/>
    <property type="project" value="InterPro"/>
</dbReference>
<evidence type="ECO:0000313" key="6">
    <source>
        <dbReference type="Proteomes" id="UP000593566"/>
    </source>
</evidence>
<dbReference type="GO" id="GO:0030026">
    <property type="term" value="P:intracellular manganese ion homeostasis"/>
    <property type="evidence" value="ECO:0007669"/>
    <property type="project" value="TreeGrafter"/>
</dbReference>
<feature type="compositionally biased region" description="Polar residues" evidence="2">
    <location>
        <begin position="289"/>
        <end position="319"/>
    </location>
</feature>
<dbReference type="InterPro" id="IPR045095">
    <property type="entry name" value="ACDP"/>
</dbReference>
<keyword evidence="3" id="KW-0472">Membrane</keyword>
<evidence type="ECO:0000256" key="3">
    <source>
        <dbReference type="SAM" id="Phobius"/>
    </source>
</evidence>
<feature type="transmembrane region" description="Helical" evidence="3">
    <location>
        <begin position="7"/>
        <end position="24"/>
    </location>
</feature>
<evidence type="ECO:0000259" key="4">
    <source>
        <dbReference type="Pfam" id="PF01595"/>
    </source>
</evidence>
<evidence type="ECO:0000256" key="1">
    <source>
        <dbReference type="ARBA" id="ARBA00022737"/>
    </source>
</evidence>
<feature type="compositionally biased region" description="Polar residues" evidence="2">
    <location>
        <begin position="358"/>
        <end position="367"/>
    </location>
</feature>
<dbReference type="GO" id="GO:0005737">
    <property type="term" value="C:cytoplasm"/>
    <property type="evidence" value="ECO:0007669"/>
    <property type="project" value="TreeGrafter"/>
</dbReference>
<feature type="region of interest" description="Disordered" evidence="2">
    <location>
        <begin position="287"/>
        <end position="389"/>
    </location>
</feature>
<keyword evidence="6" id="KW-1185">Reference proteome</keyword>
<dbReference type="AlphaFoldDB" id="A0A8H6CG69"/>
<dbReference type="EMBL" id="JACCJB010000011">
    <property type="protein sequence ID" value="KAF6222899.1"/>
    <property type="molecule type" value="Genomic_DNA"/>
</dbReference>
<keyword evidence="1" id="KW-0677">Repeat</keyword>
<sequence>MQLSLELFVYLVFLLVWTSGLPIPNDSKSNIAPFGLVPLAYSRRGLSPPNDQGSAAGDSHVGRPQAWGGTPANTSICIYPAVWSGKLWLVMASVAMMLVALYGVLAFVMWGIMSVDIPRLTVWNRTGDKRRRTFAGKVLKVRNRPDWMLVSLVVVSVAIAEVLPFFWSHLLMTGSRFSYLTTNIVIMVSQVGPTFVMPVFHLEISGRFTWFVRLVMWLSAPVTVLPAYALRRLRQWRRRGRPVHMDGLLPLNELMEFIRLHEQGQGYGGMLDDHVGKEMRNLLERQISRETSSTHVETEGLRSNQFTESIGSTSVQSLYQEGLTARETESTRGPTSIRSHGQEGSTAPEAESPRGPTSIRSHGQEGSTAVEDVHAPGLRRRGERSTEGYEPVVSTVPMQIPEQALLKDPVHRPPTLVNNRYVEPGALNGRPLQRDFPLQSLSNSVTPRRHRLPMMESYQRDRKSSGLVTDSFLLEQG</sequence>
<dbReference type="PANTHER" id="PTHR12064:SF97">
    <property type="entry name" value="METAL TRANSPORTER CNNM-5"/>
    <property type="match status" value="1"/>
</dbReference>